<dbReference type="PROSITE" id="PS50405">
    <property type="entry name" value="GST_CTER"/>
    <property type="match status" value="1"/>
</dbReference>
<evidence type="ECO:0000259" key="17">
    <source>
        <dbReference type="PROSITE" id="PS50405"/>
    </source>
</evidence>
<dbReference type="CDD" id="cd07957">
    <property type="entry name" value="Anticodon_Ia_Met"/>
    <property type="match status" value="1"/>
</dbReference>
<dbReference type="InterPro" id="IPR023458">
    <property type="entry name" value="Met-tRNA_ligase_1"/>
</dbReference>
<dbReference type="NCBIfam" id="NF001100">
    <property type="entry name" value="PRK00133.1"/>
    <property type="match status" value="1"/>
</dbReference>
<dbReference type="Gene3D" id="3.40.50.620">
    <property type="entry name" value="HUPs"/>
    <property type="match status" value="1"/>
</dbReference>
<evidence type="ECO:0000256" key="8">
    <source>
        <dbReference type="ARBA" id="ARBA00022741"/>
    </source>
</evidence>
<dbReference type="PANTHER" id="PTHR45765">
    <property type="entry name" value="METHIONINE--TRNA LIGASE"/>
    <property type="match status" value="1"/>
</dbReference>
<keyword evidence="6" id="KW-0820">tRNA-binding</keyword>
<dbReference type="HAMAP" id="MF_00098">
    <property type="entry name" value="Met_tRNA_synth_type1"/>
    <property type="match status" value="1"/>
</dbReference>
<evidence type="ECO:0000256" key="4">
    <source>
        <dbReference type="ARBA" id="ARBA00018335"/>
    </source>
</evidence>
<evidence type="ECO:0000256" key="16">
    <source>
        <dbReference type="SAM" id="MobiDB-lite"/>
    </source>
</evidence>
<dbReference type="PROSITE" id="PS51185">
    <property type="entry name" value="WHEP_TRS_2"/>
    <property type="match status" value="2"/>
</dbReference>
<name>A0AAW2HEU7_9NEOP</name>
<dbReference type="Pfam" id="PF09334">
    <property type="entry name" value="tRNA-synt_1g"/>
    <property type="match status" value="1"/>
</dbReference>
<dbReference type="InterPro" id="IPR029038">
    <property type="entry name" value="MetRS_Zn"/>
</dbReference>
<dbReference type="Gene3D" id="1.10.287.10">
    <property type="entry name" value="S15/NS1, RNA-binding"/>
    <property type="match status" value="2"/>
</dbReference>
<dbReference type="InterPro" id="IPR000738">
    <property type="entry name" value="WHEP-TRS_dom"/>
</dbReference>
<dbReference type="Pfam" id="PF19303">
    <property type="entry name" value="Anticodon_3"/>
    <property type="match status" value="1"/>
</dbReference>
<evidence type="ECO:0000256" key="13">
    <source>
        <dbReference type="ARBA" id="ARBA00030904"/>
    </source>
</evidence>
<dbReference type="Gene3D" id="1.20.1050.10">
    <property type="match status" value="1"/>
</dbReference>
<dbReference type="InterPro" id="IPR009080">
    <property type="entry name" value="tRNAsynth_Ia_anticodon-bd"/>
</dbReference>
<evidence type="ECO:0000256" key="1">
    <source>
        <dbReference type="ARBA" id="ARBA00004496"/>
    </source>
</evidence>
<evidence type="ECO:0000259" key="18">
    <source>
        <dbReference type="PROSITE" id="PS51185"/>
    </source>
</evidence>
<gene>
    <name evidence="19" type="ORF">PYX00_010318</name>
</gene>
<dbReference type="InterPro" id="IPR015413">
    <property type="entry name" value="Methionyl/Leucyl_tRNA_Synth"/>
</dbReference>
<dbReference type="Pfam" id="PF14497">
    <property type="entry name" value="GST_C_3"/>
    <property type="match status" value="1"/>
</dbReference>
<comment type="caution">
    <text evidence="19">The sequence shown here is derived from an EMBL/GenBank/DDBJ whole genome shotgun (WGS) entry which is preliminary data.</text>
</comment>
<dbReference type="Gene3D" id="2.20.28.20">
    <property type="entry name" value="Methionyl-tRNA synthetase, Zn-domain"/>
    <property type="match status" value="1"/>
</dbReference>
<proteinExistence type="inferred from homology"/>
<dbReference type="FunFam" id="2.20.28.20:FF:000001">
    <property type="entry name" value="Methionine--tRNA ligase"/>
    <property type="match status" value="1"/>
</dbReference>
<dbReference type="GO" id="GO:0005829">
    <property type="term" value="C:cytosol"/>
    <property type="evidence" value="ECO:0007669"/>
    <property type="project" value="TreeGrafter"/>
</dbReference>
<dbReference type="NCBIfam" id="TIGR00398">
    <property type="entry name" value="metG"/>
    <property type="match status" value="1"/>
</dbReference>
<feature type="domain" description="WHEP-TRS" evidence="18">
    <location>
        <begin position="899"/>
        <end position="955"/>
    </location>
</feature>
<dbReference type="SUPFAM" id="SSF47060">
    <property type="entry name" value="S15/NS1 RNA-binding domain"/>
    <property type="match status" value="2"/>
</dbReference>
<dbReference type="EMBL" id="JARGDH010000005">
    <property type="protein sequence ID" value="KAL0268341.1"/>
    <property type="molecule type" value="Genomic_DNA"/>
</dbReference>
<protein>
    <recommendedName>
        <fullName evidence="4">Methionine--tRNA ligase, cytoplasmic</fullName>
        <ecNumber evidence="3">6.1.1.10</ecNumber>
    </recommendedName>
    <alternativeName>
        <fullName evidence="13">Methionyl-tRNA synthetase</fullName>
    </alternativeName>
</protein>
<dbReference type="GO" id="GO:0006431">
    <property type="term" value="P:methionyl-tRNA aminoacylation"/>
    <property type="evidence" value="ECO:0007669"/>
    <property type="project" value="InterPro"/>
</dbReference>
<dbReference type="InterPro" id="IPR033911">
    <property type="entry name" value="MetRS_core"/>
</dbReference>
<keyword evidence="8 15" id="KW-0547">Nucleotide-binding</keyword>
<organism evidence="19">
    <name type="scientific">Menopon gallinae</name>
    <name type="common">poultry shaft louse</name>
    <dbReference type="NCBI Taxonomy" id="328185"/>
    <lineage>
        <taxon>Eukaryota</taxon>
        <taxon>Metazoa</taxon>
        <taxon>Ecdysozoa</taxon>
        <taxon>Arthropoda</taxon>
        <taxon>Hexapoda</taxon>
        <taxon>Insecta</taxon>
        <taxon>Pterygota</taxon>
        <taxon>Neoptera</taxon>
        <taxon>Paraneoptera</taxon>
        <taxon>Psocodea</taxon>
        <taxon>Troctomorpha</taxon>
        <taxon>Phthiraptera</taxon>
        <taxon>Amblycera</taxon>
        <taxon>Menoponidae</taxon>
        <taxon>Menopon</taxon>
    </lineage>
</organism>
<feature type="region of interest" description="Disordered" evidence="16">
    <location>
        <begin position="810"/>
        <end position="832"/>
    </location>
</feature>
<evidence type="ECO:0000256" key="3">
    <source>
        <dbReference type="ARBA" id="ARBA00012838"/>
    </source>
</evidence>
<dbReference type="InterPro" id="IPR041872">
    <property type="entry name" value="Anticodon_Met"/>
</dbReference>
<evidence type="ECO:0000256" key="9">
    <source>
        <dbReference type="ARBA" id="ARBA00022840"/>
    </source>
</evidence>
<dbReference type="FunFam" id="1.10.730.10:FF:000031">
    <property type="entry name" value="Putative Methionyl-tRNA synthetase"/>
    <property type="match status" value="1"/>
</dbReference>
<dbReference type="InterPro" id="IPR004046">
    <property type="entry name" value="GST_C"/>
</dbReference>
<evidence type="ECO:0000256" key="14">
    <source>
        <dbReference type="ARBA" id="ARBA00047364"/>
    </source>
</evidence>
<dbReference type="InterPro" id="IPR036282">
    <property type="entry name" value="Glutathione-S-Trfase_C_sf"/>
</dbReference>
<evidence type="ECO:0000256" key="2">
    <source>
        <dbReference type="ARBA" id="ARBA00005594"/>
    </source>
</evidence>
<dbReference type="GO" id="GO:0004825">
    <property type="term" value="F:methionine-tRNA ligase activity"/>
    <property type="evidence" value="ECO:0007669"/>
    <property type="project" value="UniProtKB-EC"/>
</dbReference>
<dbReference type="PANTHER" id="PTHR45765:SF1">
    <property type="entry name" value="METHIONINE--TRNA LIGASE, CYTOPLASMIC"/>
    <property type="match status" value="1"/>
</dbReference>
<keyword evidence="12 15" id="KW-0030">Aminoacyl-tRNA synthetase</keyword>
<dbReference type="Pfam" id="PF00458">
    <property type="entry name" value="WHEP-TRS"/>
    <property type="match status" value="2"/>
</dbReference>
<dbReference type="GO" id="GO:0000049">
    <property type="term" value="F:tRNA binding"/>
    <property type="evidence" value="ECO:0007669"/>
    <property type="project" value="UniProtKB-KW"/>
</dbReference>
<sequence>MKLVTNENNSESLKVLVASEFSHKKVNTITTSDCNVNYPKQLPQLILDSGVCLFSSNSSVKYLFPATNNESLVNYYLDYEANVVQPLILSCAGKIDNKVQSSLETVLNKLNEALSKQEYLTGNAISSADISIWATLYPIATDQKLLSEYFSPRNSLKSWFDRIHKSPEVGLALKQYPLTAGTSSLASTSSVHWFPSTQISKLSIGDRVSTQETADSGRVKEAPQVTEEELKLANETWLNKKKILPKQAVHPVLPVAGERNILITSALPYVNNVPHLGNIIGCVLSGDVFARYCRLRNYNTLYICGTDEYGTATETKALEEGLTPKQICDKYFEIHDRIYKWFNISFDRFGRTSTPEQTKICQDLFLKVYNNGFIASDSVEQLLCENCDRYLADRFVEGTCPRCAYEDARGDQCDGCGHLINATELIKPRCKMCQKTPVLRHSKQFFLDLPKIESELKVWLEESCTSWSHNAREISRAWLNDGLKPRCITRDLKWGIPVPLKGYEDKVFYVWFDAPIGYISITNQYTDQWKKWWMPDEKTKVSLYQFMAKDNVPFHSVLFPSALLGTREKFILVENIFATEYLNYEDGKFSKSRGVGVFGTDAQDTGIPADIWRFYLLYVRPESQDSSFSWNDLALKNNSELLNILGNFINRALVFAEKNYDSKVPEMNLLKEDFELIALVNRELTGYITALEKGKLRDGIRHILSIARLGNLLMQNSQPWVLFKGTPEEQKRGATVIGLSVNLSCFLSVLLYPYMPATSEIIQTQLNASPSVNIIEDHFSLLLETGHKIGKPSPLFTKIEMAQIEKLKTRFSGRQKSKTPDGKDVKSSTASVPNDVASLEAAVAAQGNLVREMKASGKDKSEWQPQVAILLDLKKKLEAAKASAPAAAAPPADSANTGDAAALEKAVEEQGNVVRKLKESGVDRAQWQPELNKLLELKKQLAELKGEPAPSAGGKKGKKSK</sequence>
<dbReference type="CDD" id="cd00939">
    <property type="entry name" value="MetRS_RNA"/>
    <property type="match status" value="2"/>
</dbReference>
<dbReference type="InterPro" id="IPR010987">
    <property type="entry name" value="Glutathione-S-Trfase_C-like"/>
</dbReference>
<evidence type="ECO:0000256" key="12">
    <source>
        <dbReference type="ARBA" id="ARBA00023146"/>
    </source>
</evidence>
<keyword evidence="7 15" id="KW-0436">Ligase</keyword>
<dbReference type="AlphaFoldDB" id="A0AAW2HEU7"/>
<dbReference type="EMBL" id="JARGDH010000005">
    <property type="protein sequence ID" value="KAL0268340.1"/>
    <property type="molecule type" value="Genomic_DNA"/>
</dbReference>
<keyword evidence="11 15" id="KW-0648">Protein biosynthesis</keyword>
<feature type="region of interest" description="Disordered" evidence="16">
    <location>
        <begin position="942"/>
        <end position="961"/>
    </location>
</feature>
<dbReference type="SUPFAM" id="SSF47616">
    <property type="entry name" value="GST C-terminal domain-like"/>
    <property type="match status" value="1"/>
</dbReference>
<evidence type="ECO:0000256" key="10">
    <source>
        <dbReference type="ARBA" id="ARBA00022884"/>
    </source>
</evidence>
<accession>A0AAW2HEU7</accession>
<dbReference type="InterPro" id="IPR001412">
    <property type="entry name" value="aa-tRNA-synth_I_CS"/>
</dbReference>
<dbReference type="InterPro" id="IPR009068">
    <property type="entry name" value="uS15_NS1_RNA-bd_sf"/>
</dbReference>
<dbReference type="SMART" id="SM00991">
    <property type="entry name" value="WHEP-TRS"/>
    <property type="match status" value="2"/>
</dbReference>
<evidence type="ECO:0000256" key="11">
    <source>
        <dbReference type="ARBA" id="ARBA00022917"/>
    </source>
</evidence>
<dbReference type="InterPro" id="IPR014758">
    <property type="entry name" value="Met-tRNA_synth"/>
</dbReference>
<comment type="similarity">
    <text evidence="2 15">Belongs to the class-I aminoacyl-tRNA synthetase family.</text>
</comment>
<dbReference type="CDD" id="cd00814">
    <property type="entry name" value="MetRS_core"/>
    <property type="match status" value="1"/>
</dbReference>
<dbReference type="InterPro" id="IPR041598">
    <property type="entry name" value="MARS_N"/>
</dbReference>
<dbReference type="GO" id="GO:0017101">
    <property type="term" value="C:aminoacyl-tRNA synthetase multienzyme complex"/>
    <property type="evidence" value="ECO:0007669"/>
    <property type="project" value="TreeGrafter"/>
</dbReference>
<evidence type="ECO:0000256" key="5">
    <source>
        <dbReference type="ARBA" id="ARBA00022490"/>
    </source>
</evidence>
<dbReference type="EC" id="6.1.1.10" evidence="3"/>
<dbReference type="SUPFAM" id="SSF57770">
    <property type="entry name" value="Methionyl-tRNA synthetase (MetRS), Zn-domain"/>
    <property type="match status" value="1"/>
</dbReference>
<dbReference type="SUPFAM" id="SSF52374">
    <property type="entry name" value="Nucleotidylyl transferase"/>
    <property type="match status" value="1"/>
</dbReference>
<feature type="domain" description="WHEP-TRS" evidence="18">
    <location>
        <begin position="835"/>
        <end position="891"/>
    </location>
</feature>
<dbReference type="PROSITE" id="PS00178">
    <property type="entry name" value="AA_TRNA_LIGASE_I"/>
    <property type="match status" value="1"/>
</dbReference>
<feature type="domain" description="GST C-terminal" evidence="17">
    <location>
        <begin position="66"/>
        <end position="199"/>
    </location>
</feature>
<evidence type="ECO:0000256" key="15">
    <source>
        <dbReference type="RuleBase" id="RU363039"/>
    </source>
</evidence>
<evidence type="ECO:0000256" key="6">
    <source>
        <dbReference type="ARBA" id="ARBA00022555"/>
    </source>
</evidence>
<keyword evidence="10" id="KW-0694">RNA-binding</keyword>
<dbReference type="SUPFAM" id="SSF47323">
    <property type="entry name" value="Anticodon-binding domain of a subclass of class I aminoacyl-tRNA synthetases"/>
    <property type="match status" value="1"/>
</dbReference>
<dbReference type="GO" id="GO:0005524">
    <property type="term" value="F:ATP binding"/>
    <property type="evidence" value="ECO:0007669"/>
    <property type="project" value="UniProtKB-KW"/>
</dbReference>
<dbReference type="FunFam" id="1.10.287.10:FF:000014">
    <property type="entry name" value="Methionyl-tRNA synthetase"/>
    <property type="match status" value="2"/>
</dbReference>
<dbReference type="Pfam" id="PF18485">
    <property type="entry name" value="GST_N_5"/>
    <property type="match status" value="1"/>
</dbReference>
<dbReference type="Gene3D" id="3.40.30.10">
    <property type="entry name" value="Glutaredoxin"/>
    <property type="match status" value="1"/>
</dbReference>
<dbReference type="Gene3D" id="1.10.730.10">
    <property type="entry name" value="Isoleucyl-tRNA Synthetase, Domain 1"/>
    <property type="match status" value="1"/>
</dbReference>
<reference evidence="19" key="1">
    <citation type="journal article" date="2024" name="Gigascience">
        <title>Chromosome-level genome of the poultry shaft louse Menopon gallinae provides insight into the host-switching and adaptive evolution of parasitic lice.</title>
        <authorList>
            <person name="Xu Y."/>
            <person name="Ma L."/>
            <person name="Liu S."/>
            <person name="Liang Y."/>
            <person name="Liu Q."/>
            <person name="He Z."/>
            <person name="Tian L."/>
            <person name="Duan Y."/>
            <person name="Cai W."/>
            <person name="Li H."/>
            <person name="Song F."/>
        </authorList>
    </citation>
    <scope>NUCLEOTIDE SEQUENCE</scope>
    <source>
        <strain evidence="19">Cailab_2023a</strain>
    </source>
</reference>
<keyword evidence="5" id="KW-0963">Cytoplasm</keyword>
<comment type="subcellular location">
    <subcellularLocation>
        <location evidence="1">Cytoplasm</location>
    </subcellularLocation>
</comment>
<dbReference type="PRINTS" id="PR01041">
    <property type="entry name" value="TRNASYNTHMET"/>
</dbReference>
<evidence type="ECO:0000313" key="19">
    <source>
        <dbReference type="EMBL" id="KAL0268340.1"/>
    </source>
</evidence>
<keyword evidence="9 15" id="KW-0067">ATP-binding</keyword>
<comment type="catalytic activity">
    <reaction evidence="14">
        <text>tRNA(Met) + L-methionine + ATP = L-methionyl-tRNA(Met) + AMP + diphosphate</text>
        <dbReference type="Rhea" id="RHEA:13481"/>
        <dbReference type="Rhea" id="RHEA-COMP:9667"/>
        <dbReference type="Rhea" id="RHEA-COMP:9698"/>
        <dbReference type="ChEBI" id="CHEBI:30616"/>
        <dbReference type="ChEBI" id="CHEBI:33019"/>
        <dbReference type="ChEBI" id="CHEBI:57844"/>
        <dbReference type="ChEBI" id="CHEBI:78442"/>
        <dbReference type="ChEBI" id="CHEBI:78530"/>
        <dbReference type="ChEBI" id="CHEBI:456215"/>
        <dbReference type="EC" id="6.1.1.10"/>
    </reaction>
</comment>
<evidence type="ECO:0000256" key="7">
    <source>
        <dbReference type="ARBA" id="ARBA00022598"/>
    </source>
</evidence>
<dbReference type="InterPro" id="IPR014729">
    <property type="entry name" value="Rossmann-like_a/b/a_fold"/>
</dbReference>